<keyword evidence="2" id="KW-1185">Reference proteome</keyword>
<dbReference type="InterPro" id="IPR036291">
    <property type="entry name" value="NAD(P)-bd_dom_sf"/>
</dbReference>
<evidence type="ECO:0000313" key="1">
    <source>
        <dbReference type="EMBL" id="MBX7482403.1"/>
    </source>
</evidence>
<protein>
    <recommendedName>
        <fullName evidence="3">Glutamate/phenylalanine/leucine/valine dehydrogenase C-terminal domain-containing protein</fullName>
    </recommendedName>
</protein>
<evidence type="ECO:0008006" key="3">
    <source>
        <dbReference type="Google" id="ProtNLM"/>
    </source>
</evidence>
<dbReference type="Proteomes" id="UP000755104">
    <property type="component" value="Unassembled WGS sequence"/>
</dbReference>
<name>A0ABS7J663_9SPHN</name>
<dbReference type="PANTHER" id="PTHR42722:SF1">
    <property type="entry name" value="VALINE DEHYDROGENASE"/>
    <property type="match status" value="1"/>
</dbReference>
<organism evidence="1 2">
    <name type="scientific">Qipengyuania qiaonensis</name>
    <dbReference type="NCBI Taxonomy" id="2867240"/>
    <lineage>
        <taxon>Bacteria</taxon>
        <taxon>Pseudomonadati</taxon>
        <taxon>Pseudomonadota</taxon>
        <taxon>Alphaproteobacteria</taxon>
        <taxon>Sphingomonadales</taxon>
        <taxon>Erythrobacteraceae</taxon>
        <taxon>Qipengyuania</taxon>
    </lineage>
</organism>
<sequence length="79" mass="8520">MSARAYAPDYLVNAGGIINVAGEYLGWSNEEVDRRVSAIGSRLEALLDQASQVGERTEIVAEQMAVNVIDAALKRKRAA</sequence>
<evidence type="ECO:0000313" key="2">
    <source>
        <dbReference type="Proteomes" id="UP000755104"/>
    </source>
</evidence>
<dbReference type="SUPFAM" id="SSF51735">
    <property type="entry name" value="NAD(P)-binding Rossmann-fold domains"/>
    <property type="match status" value="1"/>
</dbReference>
<dbReference type="InterPro" id="IPR016211">
    <property type="entry name" value="Glu/Phe/Leu/Val/Trp_DH_bac/arc"/>
</dbReference>
<dbReference type="RefSeq" id="WP_221557680.1">
    <property type="nucleotide sequence ID" value="NZ_JAIGNO010000004.1"/>
</dbReference>
<proteinExistence type="predicted"/>
<accession>A0ABS7J663</accession>
<dbReference type="PANTHER" id="PTHR42722">
    <property type="entry name" value="LEUCINE DEHYDROGENASE"/>
    <property type="match status" value="1"/>
</dbReference>
<dbReference type="Gene3D" id="3.40.50.720">
    <property type="entry name" value="NAD(P)-binding Rossmann-like Domain"/>
    <property type="match status" value="1"/>
</dbReference>
<gene>
    <name evidence="1" type="ORF">K3174_07655</name>
</gene>
<dbReference type="EMBL" id="JAIGNO010000004">
    <property type="protein sequence ID" value="MBX7482403.1"/>
    <property type="molecule type" value="Genomic_DNA"/>
</dbReference>
<comment type="caution">
    <text evidence="1">The sequence shown here is derived from an EMBL/GenBank/DDBJ whole genome shotgun (WGS) entry which is preliminary data.</text>
</comment>
<reference evidence="1 2" key="1">
    <citation type="submission" date="2021-08" db="EMBL/GenBank/DDBJ databases">
        <title>Comparative Genomics Analysis of the Genus Qipengyuania Reveals Extensive Genetic Diversity and Metabolic Versatility, Including the Description of Fifteen Novel Species.</title>
        <authorList>
            <person name="Liu Y."/>
        </authorList>
    </citation>
    <scope>NUCLEOTIDE SEQUENCE [LARGE SCALE GENOMIC DNA]</scope>
    <source>
        <strain evidence="1 2">6D47A</strain>
    </source>
</reference>